<evidence type="ECO:0000256" key="1">
    <source>
        <dbReference type="SAM" id="Phobius"/>
    </source>
</evidence>
<reference evidence="3 4" key="1">
    <citation type="submission" date="2019-02" db="EMBL/GenBank/DDBJ databases">
        <title>Arundinibacter roseus gen. nov., sp. nov., a new member of the family Cytophagaceae.</title>
        <authorList>
            <person name="Szuroczki S."/>
            <person name="Khayer B."/>
            <person name="Sproer C."/>
            <person name="Toumi M."/>
            <person name="Szabo A."/>
            <person name="Felfoldi T."/>
            <person name="Schumann P."/>
            <person name="Toth E."/>
        </authorList>
    </citation>
    <scope>NUCLEOTIDE SEQUENCE [LARGE SCALE GENOMIC DNA]</scope>
    <source>
        <strain evidence="3 4">DMA-k-7a</strain>
    </source>
</reference>
<dbReference type="Pfam" id="PF07635">
    <property type="entry name" value="PSCyt1"/>
    <property type="match status" value="1"/>
</dbReference>
<dbReference type="RefSeq" id="WP_132116852.1">
    <property type="nucleotide sequence ID" value="NZ_SMJU01000005.1"/>
</dbReference>
<dbReference type="PANTHER" id="PTHR35889">
    <property type="entry name" value="CYCLOINULO-OLIGOSACCHARIDE FRUCTANOTRANSFERASE-RELATED"/>
    <property type="match status" value="1"/>
</dbReference>
<feature type="transmembrane region" description="Helical" evidence="1">
    <location>
        <begin position="52"/>
        <end position="76"/>
    </location>
</feature>
<feature type="domain" description="Cytochrome C Planctomycete-type" evidence="2">
    <location>
        <begin position="197"/>
        <end position="256"/>
    </location>
</feature>
<dbReference type="SUPFAM" id="SSF52047">
    <property type="entry name" value="RNI-like"/>
    <property type="match status" value="1"/>
</dbReference>
<sequence length="501" mass="54345">MFLTLLLQATDWALFLGRFHPVLVHLPIGFLLLAALLELGNRLGKISISQDVLRFILGWSALSAIFACGAGYLLSLGGGYEEELLEQHQWQGIGVAVWASVAWLVKSDFLANRVPVLTALYVPALGISTLLLLSTGHLGGGLTHGEEYLTQYTPEPFRSLAGMPPRQTGAYEIKPIANIPEAVVYQDIVQPVLNVHCIQCHNATKQKGKLRMDSYEHLSKGGENGAIFVAGKSLDSEMLKRCLLPLEDDEHMPPKGKPQLSESQVALIGWWIDQGASATKKVAELTPTEAIKPALASLSTGGSSKSETIPSQSLIQNLEVDAPDASAVSALQKVQVLVVPLAKEQHMLEVSAINFPAFSDEQSALLSPLAEQIVWLKLSDTRLTDAGMPEIAKLKNLNKLYLERTQISDTGLQQLKDMPYLELLNLIGTKVTDKGLLALSEHKALKQVYVWKSAVTEAGIEALKKARPDMSVLTGWDEKAVANFLKAGANAAPDSLNISKK</sequence>
<feature type="transmembrane region" description="Helical" evidence="1">
    <location>
        <begin position="88"/>
        <end position="105"/>
    </location>
</feature>
<protein>
    <submittedName>
        <fullName evidence="3">Ribonuclease inhibitor</fullName>
    </submittedName>
</protein>
<name>A0A4R4KDJ0_9BACT</name>
<proteinExistence type="predicted"/>
<dbReference type="PANTHER" id="PTHR35889:SF3">
    <property type="entry name" value="F-BOX DOMAIN-CONTAINING PROTEIN"/>
    <property type="match status" value="1"/>
</dbReference>
<dbReference type="InterPro" id="IPR011429">
    <property type="entry name" value="Cyt_c_Planctomycete-type"/>
</dbReference>
<feature type="transmembrane region" description="Helical" evidence="1">
    <location>
        <begin position="114"/>
        <end position="133"/>
    </location>
</feature>
<feature type="transmembrane region" description="Helical" evidence="1">
    <location>
        <begin position="20"/>
        <end position="40"/>
    </location>
</feature>
<dbReference type="InterPro" id="IPR032675">
    <property type="entry name" value="LRR_dom_sf"/>
</dbReference>
<keyword evidence="4" id="KW-1185">Reference proteome</keyword>
<dbReference type="EMBL" id="SMJU01000005">
    <property type="protein sequence ID" value="TDB65960.1"/>
    <property type="molecule type" value="Genomic_DNA"/>
</dbReference>
<keyword evidence="1" id="KW-1133">Transmembrane helix</keyword>
<keyword evidence="1" id="KW-0472">Membrane</keyword>
<dbReference type="Gene3D" id="3.80.10.10">
    <property type="entry name" value="Ribonuclease Inhibitor"/>
    <property type="match status" value="1"/>
</dbReference>
<dbReference type="AlphaFoldDB" id="A0A4R4KDJ0"/>
<gene>
    <name evidence="3" type="ORF">EZE20_09365</name>
</gene>
<accession>A0A4R4KDJ0</accession>
<dbReference type="OrthoDB" id="713772at2"/>
<dbReference type="Proteomes" id="UP000295706">
    <property type="component" value="Unassembled WGS sequence"/>
</dbReference>
<keyword evidence="1" id="KW-0812">Transmembrane</keyword>
<comment type="caution">
    <text evidence="3">The sequence shown here is derived from an EMBL/GenBank/DDBJ whole genome shotgun (WGS) entry which is preliminary data.</text>
</comment>
<evidence type="ECO:0000259" key="2">
    <source>
        <dbReference type="Pfam" id="PF07635"/>
    </source>
</evidence>
<evidence type="ECO:0000313" key="4">
    <source>
        <dbReference type="Proteomes" id="UP000295706"/>
    </source>
</evidence>
<organism evidence="3 4">
    <name type="scientific">Arundinibacter roseus</name>
    <dbReference type="NCBI Taxonomy" id="2070510"/>
    <lineage>
        <taxon>Bacteria</taxon>
        <taxon>Pseudomonadati</taxon>
        <taxon>Bacteroidota</taxon>
        <taxon>Cytophagia</taxon>
        <taxon>Cytophagales</taxon>
        <taxon>Spirosomataceae</taxon>
        <taxon>Arundinibacter</taxon>
    </lineage>
</organism>
<evidence type="ECO:0000313" key="3">
    <source>
        <dbReference type="EMBL" id="TDB65960.1"/>
    </source>
</evidence>